<evidence type="ECO:0000256" key="1">
    <source>
        <dbReference type="SAM" id="MobiDB-lite"/>
    </source>
</evidence>
<reference evidence="3 4" key="1">
    <citation type="submission" date="2012-08" db="EMBL/GenBank/DDBJ databases">
        <title>Oryza genome evolution.</title>
        <authorList>
            <person name="Wing R.A."/>
        </authorList>
    </citation>
    <scope>NUCLEOTIDE SEQUENCE</scope>
</reference>
<dbReference type="EnsemblPlants" id="LPERR08G03060.1">
    <property type="protein sequence ID" value="LPERR08G03060.1"/>
    <property type="gene ID" value="LPERR08G03060"/>
</dbReference>
<reference evidence="3" key="3">
    <citation type="submission" date="2015-04" db="UniProtKB">
        <authorList>
            <consortium name="EnsemblPlants"/>
        </authorList>
    </citation>
    <scope>IDENTIFICATION</scope>
</reference>
<feature type="domain" description="Cathepsin propeptide inhibitor" evidence="2">
    <location>
        <begin position="95"/>
        <end position="148"/>
    </location>
</feature>
<organism evidence="3 4">
    <name type="scientific">Leersia perrieri</name>
    <dbReference type="NCBI Taxonomy" id="77586"/>
    <lineage>
        <taxon>Eukaryota</taxon>
        <taxon>Viridiplantae</taxon>
        <taxon>Streptophyta</taxon>
        <taxon>Embryophyta</taxon>
        <taxon>Tracheophyta</taxon>
        <taxon>Spermatophyta</taxon>
        <taxon>Magnoliopsida</taxon>
        <taxon>Liliopsida</taxon>
        <taxon>Poales</taxon>
        <taxon>Poaceae</taxon>
        <taxon>BOP clade</taxon>
        <taxon>Oryzoideae</taxon>
        <taxon>Oryzeae</taxon>
        <taxon>Oryzinae</taxon>
        <taxon>Leersia</taxon>
    </lineage>
</organism>
<accession>A0A0D9X4F7</accession>
<protein>
    <recommendedName>
        <fullName evidence="2">Cathepsin propeptide inhibitor domain-containing protein</fullName>
    </recommendedName>
</protein>
<dbReference type="Proteomes" id="UP000032180">
    <property type="component" value="Chromosome 8"/>
</dbReference>
<dbReference type="HOGENOM" id="CLU_1374017_0_0_1"/>
<dbReference type="eggNOG" id="ENOG502R75Y">
    <property type="taxonomic scope" value="Eukaryota"/>
</dbReference>
<keyword evidence="4" id="KW-1185">Reference proteome</keyword>
<proteinExistence type="predicted"/>
<dbReference type="Gene3D" id="1.10.287.2250">
    <property type="match status" value="1"/>
</dbReference>
<reference evidence="4" key="2">
    <citation type="submission" date="2013-12" db="EMBL/GenBank/DDBJ databases">
        <authorList>
            <person name="Yu Y."/>
            <person name="Lee S."/>
            <person name="de Baynast K."/>
            <person name="Wissotski M."/>
            <person name="Liu L."/>
            <person name="Talag J."/>
            <person name="Goicoechea J."/>
            <person name="Angelova A."/>
            <person name="Jetty R."/>
            <person name="Kudrna D."/>
            <person name="Golser W."/>
            <person name="Rivera L."/>
            <person name="Zhang J."/>
            <person name="Wing R."/>
        </authorList>
    </citation>
    <scope>NUCLEOTIDE SEQUENCE</scope>
</reference>
<sequence length="199" mass="22712">MAMAGPCGAAATDAWIGREEAQFFSSQPLGLGKRGLSDDDDSRSFYDTTEDKIADPEPLHNSGPESNSEQGKVKRVEFVAEEKDIESDVALWALYERWCKAFRQERDRDEMLRRFEYFKNCVLLVDRTNKESIRNGDPCTLELNKFADGKLVEQQQFKDPFHSYFEDWPYAEPGTVIYGTTTQYISGETDISDTDSESQ</sequence>
<dbReference type="STRING" id="77586.A0A0D9X4F7"/>
<evidence type="ECO:0000259" key="2">
    <source>
        <dbReference type="Pfam" id="PF08246"/>
    </source>
</evidence>
<evidence type="ECO:0000313" key="4">
    <source>
        <dbReference type="Proteomes" id="UP000032180"/>
    </source>
</evidence>
<name>A0A0D9X4F7_9ORYZ</name>
<dbReference type="InterPro" id="IPR013201">
    <property type="entry name" value="Prot_inhib_I29"/>
</dbReference>
<dbReference type="Pfam" id="PF08246">
    <property type="entry name" value="Inhibitor_I29"/>
    <property type="match status" value="1"/>
</dbReference>
<dbReference type="AlphaFoldDB" id="A0A0D9X4F7"/>
<feature type="compositionally biased region" description="Basic and acidic residues" evidence="1">
    <location>
        <begin position="49"/>
        <end position="58"/>
    </location>
</feature>
<dbReference type="Gramene" id="LPERR08G03060.1">
    <property type="protein sequence ID" value="LPERR08G03060.1"/>
    <property type="gene ID" value="LPERR08G03060"/>
</dbReference>
<feature type="region of interest" description="Disordered" evidence="1">
    <location>
        <begin position="28"/>
        <end position="73"/>
    </location>
</feature>
<evidence type="ECO:0000313" key="3">
    <source>
        <dbReference type="EnsemblPlants" id="LPERR08G03060.1"/>
    </source>
</evidence>